<evidence type="ECO:0000256" key="1">
    <source>
        <dbReference type="ARBA" id="ARBA00001933"/>
    </source>
</evidence>
<dbReference type="InterPro" id="IPR001926">
    <property type="entry name" value="TrpB-like_PALP"/>
</dbReference>
<gene>
    <name evidence="4" type="ORF">IRJ18_01470</name>
</gene>
<dbReference type="Proteomes" id="UP000632774">
    <property type="component" value="Unassembled WGS sequence"/>
</dbReference>
<dbReference type="InterPro" id="IPR036052">
    <property type="entry name" value="TrpB-like_PALP_sf"/>
</dbReference>
<organism evidence="4 5">
    <name type="scientific">Mucilaginibacter boryungensis</name>
    <dbReference type="NCBI Taxonomy" id="768480"/>
    <lineage>
        <taxon>Bacteria</taxon>
        <taxon>Pseudomonadati</taxon>
        <taxon>Bacteroidota</taxon>
        <taxon>Sphingobacteriia</taxon>
        <taxon>Sphingobacteriales</taxon>
        <taxon>Sphingobacteriaceae</taxon>
        <taxon>Mucilaginibacter</taxon>
    </lineage>
</organism>
<evidence type="ECO:0000259" key="3">
    <source>
        <dbReference type="Pfam" id="PF00291"/>
    </source>
</evidence>
<dbReference type="CDD" id="cd01561">
    <property type="entry name" value="CBS_like"/>
    <property type="match status" value="1"/>
</dbReference>
<evidence type="ECO:0000256" key="2">
    <source>
        <dbReference type="ARBA" id="ARBA00022898"/>
    </source>
</evidence>
<dbReference type="Gene3D" id="3.40.50.1100">
    <property type="match status" value="2"/>
</dbReference>
<keyword evidence="2" id="KW-0663">Pyridoxal phosphate</keyword>
<comment type="caution">
    <text evidence="4">The sequence shown here is derived from an EMBL/GenBank/DDBJ whole genome shotgun (WGS) entry which is preliminary data.</text>
</comment>
<dbReference type="InterPro" id="IPR050214">
    <property type="entry name" value="Cys_Synth/Cystath_Beta-Synth"/>
</dbReference>
<accession>A0ABR9XCU9</accession>
<evidence type="ECO:0000313" key="5">
    <source>
        <dbReference type="Proteomes" id="UP000632774"/>
    </source>
</evidence>
<dbReference type="Pfam" id="PF00291">
    <property type="entry name" value="PALP"/>
    <property type="match status" value="1"/>
</dbReference>
<dbReference type="RefSeq" id="WP_194104429.1">
    <property type="nucleotide sequence ID" value="NZ_JADFFM010000001.1"/>
</dbReference>
<proteinExistence type="predicted"/>
<protein>
    <submittedName>
        <fullName evidence="4">Cysteine synthase family protein</fullName>
    </submittedName>
</protein>
<dbReference type="EMBL" id="JADFFM010000001">
    <property type="protein sequence ID" value="MBE9665010.1"/>
    <property type="molecule type" value="Genomic_DNA"/>
</dbReference>
<sequence length="312" mass="33069">MSYSSYHIISSIGNTPLVQLQKIVPDGSANVFVKLEYFNPTGSYKDRMAYAMIDEAEKRGELKPGMTVVEYTGGSTGTSLAWVCSMKGYKFIAVSSNAFAKEKLQAIKLFGGQLELIHSPTGEITPDLIPRAMARAQEICQQPGTFATRQFENADAVTGYSAIGKEILQQLPQPIAAFCGAAGTAGMISGVSRALKAADANTKIVVLEPAASPVISQGVKGNHKVEGIGSGFVPPLLKLKTTQYDEVRAIDEQEARAMARLLATKEGIFAGTSSGLNVVAALQLAKELGPGHNVVTVACDSGMKYLAGDLYQ</sequence>
<name>A0ABR9XCU9_9SPHI</name>
<reference evidence="4 5" key="1">
    <citation type="submission" date="2020-10" db="EMBL/GenBank/DDBJ databases">
        <title>Mucilaginibacter mali sp. nov., isolated from rhizosphere soil of apple orchard.</title>
        <authorList>
            <person name="Lee J.-S."/>
            <person name="Kim H.S."/>
            <person name="Kim J.-S."/>
        </authorList>
    </citation>
    <scope>NUCLEOTIDE SEQUENCE [LARGE SCALE GENOMIC DNA]</scope>
    <source>
        <strain evidence="4 5">KCTC 23157</strain>
    </source>
</reference>
<keyword evidence="5" id="KW-1185">Reference proteome</keyword>
<feature type="domain" description="Tryptophan synthase beta chain-like PALP" evidence="3">
    <location>
        <begin position="11"/>
        <end position="300"/>
    </location>
</feature>
<comment type="cofactor">
    <cofactor evidence="1">
        <name>pyridoxal 5'-phosphate</name>
        <dbReference type="ChEBI" id="CHEBI:597326"/>
    </cofactor>
</comment>
<dbReference type="SUPFAM" id="SSF53686">
    <property type="entry name" value="Tryptophan synthase beta subunit-like PLP-dependent enzymes"/>
    <property type="match status" value="1"/>
</dbReference>
<evidence type="ECO:0000313" key="4">
    <source>
        <dbReference type="EMBL" id="MBE9665010.1"/>
    </source>
</evidence>
<dbReference type="PANTHER" id="PTHR10314">
    <property type="entry name" value="CYSTATHIONINE BETA-SYNTHASE"/>
    <property type="match status" value="1"/>
</dbReference>